<reference evidence="1 2" key="1">
    <citation type="submission" date="2019-02" db="EMBL/GenBank/DDBJ databases">
        <title>Deep-cultivation of Planctomycetes and their phenomic and genomic characterization uncovers novel biology.</title>
        <authorList>
            <person name="Wiegand S."/>
            <person name="Jogler M."/>
            <person name="Boedeker C."/>
            <person name="Pinto D."/>
            <person name="Vollmers J."/>
            <person name="Rivas-Marin E."/>
            <person name="Kohn T."/>
            <person name="Peeters S.H."/>
            <person name="Heuer A."/>
            <person name="Rast P."/>
            <person name="Oberbeckmann S."/>
            <person name="Bunk B."/>
            <person name="Jeske O."/>
            <person name="Meyerdierks A."/>
            <person name="Storesund J.E."/>
            <person name="Kallscheuer N."/>
            <person name="Luecker S."/>
            <person name="Lage O.M."/>
            <person name="Pohl T."/>
            <person name="Merkel B.J."/>
            <person name="Hornburger P."/>
            <person name="Mueller R.-W."/>
            <person name="Bruemmer F."/>
            <person name="Labrenz M."/>
            <person name="Spormann A.M."/>
            <person name="Op den Camp H."/>
            <person name="Overmann J."/>
            <person name="Amann R."/>
            <person name="Jetten M.S.M."/>
            <person name="Mascher T."/>
            <person name="Medema M.H."/>
            <person name="Devos D.P."/>
            <person name="Kaster A.-K."/>
            <person name="Ovreas L."/>
            <person name="Rohde M."/>
            <person name="Galperin M.Y."/>
            <person name="Jogler C."/>
        </authorList>
    </citation>
    <scope>NUCLEOTIDE SEQUENCE [LARGE SCALE GENOMIC DNA]</scope>
    <source>
        <strain evidence="1 2">Q31a</strain>
    </source>
</reference>
<accession>A0A518FZT7</accession>
<keyword evidence="2" id="KW-1185">Reference proteome</keyword>
<gene>
    <name evidence="1" type="ORF">Q31a_01420</name>
</gene>
<sequence length="70" mass="7697">MILGEARWGCNLFASGDERTRGACGREVALEYSSKAFGFPSPLEEHGMERSLRTLATPVGKFECLATMKQ</sequence>
<dbReference type="EMBL" id="CP036298">
    <property type="protein sequence ID" value="QDV21863.1"/>
    <property type="molecule type" value="Genomic_DNA"/>
</dbReference>
<organism evidence="1 2">
    <name type="scientific">Aureliella helgolandensis</name>
    <dbReference type="NCBI Taxonomy" id="2527968"/>
    <lineage>
        <taxon>Bacteria</taxon>
        <taxon>Pseudomonadati</taxon>
        <taxon>Planctomycetota</taxon>
        <taxon>Planctomycetia</taxon>
        <taxon>Pirellulales</taxon>
        <taxon>Pirellulaceae</taxon>
        <taxon>Aureliella</taxon>
    </lineage>
</organism>
<evidence type="ECO:0000313" key="2">
    <source>
        <dbReference type="Proteomes" id="UP000318017"/>
    </source>
</evidence>
<protein>
    <submittedName>
        <fullName evidence="1">Uncharacterized protein</fullName>
    </submittedName>
</protein>
<dbReference type="Proteomes" id="UP000318017">
    <property type="component" value="Chromosome"/>
</dbReference>
<name>A0A518FZT7_9BACT</name>
<dbReference type="KEGG" id="ahel:Q31a_01420"/>
<proteinExistence type="predicted"/>
<dbReference type="AlphaFoldDB" id="A0A518FZT7"/>
<evidence type="ECO:0000313" key="1">
    <source>
        <dbReference type="EMBL" id="QDV21863.1"/>
    </source>
</evidence>